<evidence type="ECO:0000313" key="8">
    <source>
        <dbReference type="Proteomes" id="UP000652013"/>
    </source>
</evidence>
<evidence type="ECO:0000256" key="1">
    <source>
        <dbReference type="ARBA" id="ARBA00001974"/>
    </source>
</evidence>
<sequence>MNELEKHLTEIVGDAHVLVDADLRAQYETDWTRRFTGEARCVVRPADTAQVAAVVRACAEAGAPIVVQGGNTGLVGGGVPGGGEVLLSLSRLTAIEDVDPLEAQVTAGAGVTLEKLQQHARPHGLDVGVDLAARSAATVGGLVATNAGGIRVVRYGSMREQLTGVEAVLADGTVVSRLSGLTKDNTGYDLTQLLAGSEGTLAVITRVRLRLVPLLPARTVALVAVDGVEGALALLTAARAGLPGLSAAELFLPAGLELVRAYGRLPDPFDAPHPAYLVLESAGRADATDEVLEVLGECEAVLDATVASDVTGVARLWAYRETHTEAISAAGVPVKLDVSVPLRELPALVAALPDTVAAVAPAARPIVFGHLGEGNLHVNVLDAGDAAEQVTDAVLRLVASLRGSISSEHGVGRAKAEWLGLSRSAAEIDVMRRVKAALDPAGLLNPGVLLR</sequence>
<dbReference type="Proteomes" id="UP000652013">
    <property type="component" value="Unassembled WGS sequence"/>
</dbReference>
<dbReference type="Gene3D" id="3.30.70.2740">
    <property type="match status" value="1"/>
</dbReference>
<dbReference type="InterPro" id="IPR036318">
    <property type="entry name" value="FAD-bd_PCMH-like_sf"/>
</dbReference>
<evidence type="ECO:0000256" key="3">
    <source>
        <dbReference type="ARBA" id="ARBA00022630"/>
    </source>
</evidence>
<dbReference type="InterPro" id="IPR006094">
    <property type="entry name" value="Oxid_FAD_bind_N"/>
</dbReference>
<keyword evidence="3" id="KW-0285">Flavoprotein</keyword>
<comment type="similarity">
    <text evidence="2">Belongs to the FAD-binding oxidoreductase/transferase type 4 family.</text>
</comment>
<dbReference type="AlphaFoldDB" id="A0A8J3YBZ1"/>
<dbReference type="GO" id="GO:0071949">
    <property type="term" value="F:FAD binding"/>
    <property type="evidence" value="ECO:0007669"/>
    <property type="project" value="InterPro"/>
</dbReference>
<comment type="caution">
    <text evidence="7">The sequence shown here is derived from an EMBL/GenBank/DDBJ whole genome shotgun (WGS) entry which is preliminary data.</text>
</comment>
<dbReference type="InterPro" id="IPR016164">
    <property type="entry name" value="FAD-linked_Oxase-like_C"/>
</dbReference>
<gene>
    <name evidence="7" type="ORF">Sya03_52380</name>
</gene>
<keyword evidence="8" id="KW-1185">Reference proteome</keyword>
<dbReference type="FunFam" id="1.10.45.10:FF:000001">
    <property type="entry name" value="D-lactate dehydrogenase mitochondrial"/>
    <property type="match status" value="1"/>
</dbReference>
<dbReference type="EMBL" id="BOOY01000036">
    <property type="protein sequence ID" value="GIJ05886.1"/>
    <property type="molecule type" value="Genomic_DNA"/>
</dbReference>
<evidence type="ECO:0000256" key="2">
    <source>
        <dbReference type="ARBA" id="ARBA00008000"/>
    </source>
</evidence>
<dbReference type="InterPro" id="IPR051264">
    <property type="entry name" value="FAD-oxidored/transferase_4"/>
</dbReference>
<dbReference type="Gene3D" id="1.10.45.10">
    <property type="entry name" value="Vanillyl-alcohol Oxidase, Chain A, domain 4"/>
    <property type="match status" value="1"/>
</dbReference>
<dbReference type="Gene3D" id="3.30.43.10">
    <property type="entry name" value="Uridine Diphospho-n-acetylenolpyruvylglucosamine Reductase, domain 2"/>
    <property type="match status" value="1"/>
</dbReference>
<comment type="cofactor">
    <cofactor evidence="1">
        <name>FAD</name>
        <dbReference type="ChEBI" id="CHEBI:57692"/>
    </cofactor>
</comment>
<protein>
    <submittedName>
        <fullName evidence="7">Oxidoreductase</fullName>
    </submittedName>
</protein>
<dbReference type="InterPro" id="IPR016169">
    <property type="entry name" value="FAD-bd_PCMH_sub2"/>
</dbReference>
<dbReference type="InterPro" id="IPR004113">
    <property type="entry name" value="FAD-bd_oxidored_4_C"/>
</dbReference>
<evidence type="ECO:0000259" key="6">
    <source>
        <dbReference type="PROSITE" id="PS51387"/>
    </source>
</evidence>
<dbReference type="GO" id="GO:0022904">
    <property type="term" value="P:respiratory electron transport chain"/>
    <property type="evidence" value="ECO:0007669"/>
    <property type="project" value="TreeGrafter"/>
</dbReference>
<evidence type="ECO:0000256" key="4">
    <source>
        <dbReference type="ARBA" id="ARBA00022827"/>
    </source>
</evidence>
<dbReference type="Gene3D" id="3.30.465.10">
    <property type="match status" value="1"/>
</dbReference>
<proteinExistence type="inferred from homology"/>
<dbReference type="PROSITE" id="PS51387">
    <property type="entry name" value="FAD_PCMH"/>
    <property type="match status" value="1"/>
</dbReference>
<keyword evidence="5" id="KW-0560">Oxidoreductase</keyword>
<dbReference type="Pfam" id="PF02913">
    <property type="entry name" value="FAD-oxidase_C"/>
    <property type="match status" value="1"/>
</dbReference>
<evidence type="ECO:0000313" key="7">
    <source>
        <dbReference type="EMBL" id="GIJ05886.1"/>
    </source>
</evidence>
<dbReference type="Gene3D" id="3.30.70.2190">
    <property type="match status" value="1"/>
</dbReference>
<name>A0A8J3YBZ1_9ACTN</name>
<feature type="domain" description="FAD-binding PCMH-type" evidence="6">
    <location>
        <begin position="35"/>
        <end position="214"/>
    </location>
</feature>
<dbReference type="Pfam" id="PF01565">
    <property type="entry name" value="FAD_binding_4"/>
    <property type="match status" value="1"/>
</dbReference>
<dbReference type="InterPro" id="IPR016171">
    <property type="entry name" value="Vanillyl_alc_oxidase_C-sub2"/>
</dbReference>
<organism evidence="7 8">
    <name type="scientific">Spirilliplanes yamanashiensis</name>
    <dbReference type="NCBI Taxonomy" id="42233"/>
    <lineage>
        <taxon>Bacteria</taxon>
        <taxon>Bacillati</taxon>
        <taxon>Actinomycetota</taxon>
        <taxon>Actinomycetes</taxon>
        <taxon>Micromonosporales</taxon>
        <taxon>Micromonosporaceae</taxon>
        <taxon>Spirilliplanes</taxon>
    </lineage>
</organism>
<dbReference type="GO" id="GO:0016491">
    <property type="term" value="F:oxidoreductase activity"/>
    <property type="evidence" value="ECO:0007669"/>
    <property type="project" value="UniProtKB-KW"/>
</dbReference>
<reference evidence="7" key="1">
    <citation type="submission" date="2021-01" db="EMBL/GenBank/DDBJ databases">
        <title>Whole genome shotgun sequence of Spirilliplanes yamanashiensis NBRC 15828.</title>
        <authorList>
            <person name="Komaki H."/>
            <person name="Tamura T."/>
        </authorList>
    </citation>
    <scope>NUCLEOTIDE SEQUENCE</scope>
    <source>
        <strain evidence="7">NBRC 15828</strain>
    </source>
</reference>
<evidence type="ECO:0000256" key="5">
    <source>
        <dbReference type="ARBA" id="ARBA00023002"/>
    </source>
</evidence>
<dbReference type="PANTHER" id="PTHR43716:SF1">
    <property type="entry name" value="D-2-HYDROXYGLUTARATE DEHYDROGENASE, MITOCHONDRIAL"/>
    <property type="match status" value="1"/>
</dbReference>
<keyword evidence="4" id="KW-0274">FAD</keyword>
<accession>A0A8J3YBZ1</accession>
<dbReference type="InterPro" id="IPR016167">
    <property type="entry name" value="FAD-bd_PCMH_sub1"/>
</dbReference>
<dbReference type="InterPro" id="IPR016166">
    <property type="entry name" value="FAD-bd_PCMH"/>
</dbReference>
<dbReference type="SUPFAM" id="SSF55103">
    <property type="entry name" value="FAD-linked oxidases, C-terminal domain"/>
    <property type="match status" value="1"/>
</dbReference>
<dbReference type="RefSeq" id="WP_203941062.1">
    <property type="nucleotide sequence ID" value="NZ_BAAAGJ010000003.1"/>
</dbReference>
<dbReference type="SUPFAM" id="SSF56176">
    <property type="entry name" value="FAD-binding/transporter-associated domain-like"/>
    <property type="match status" value="1"/>
</dbReference>
<dbReference type="PANTHER" id="PTHR43716">
    <property type="entry name" value="D-2-HYDROXYGLUTARATE DEHYDROGENASE, MITOCHONDRIAL"/>
    <property type="match status" value="1"/>
</dbReference>